<evidence type="ECO:0000313" key="4">
    <source>
        <dbReference type="Proteomes" id="UP001299876"/>
    </source>
</evidence>
<dbReference type="PANTHER" id="PTHR32305">
    <property type="match status" value="1"/>
</dbReference>
<feature type="domain" description="Teneurin-like YD-shell" evidence="2">
    <location>
        <begin position="11"/>
        <end position="168"/>
    </location>
</feature>
<proteinExistence type="predicted"/>
<accession>A0ABT0EZQ6</accession>
<dbReference type="InterPro" id="IPR056823">
    <property type="entry name" value="TEN-like_YD-shell"/>
</dbReference>
<dbReference type="Gene3D" id="2.180.10.10">
    <property type="entry name" value="RHS repeat-associated core"/>
    <property type="match status" value="1"/>
</dbReference>
<dbReference type="NCBIfam" id="TIGR03696">
    <property type="entry name" value="Rhs_assc_core"/>
    <property type="match status" value="1"/>
</dbReference>
<dbReference type="SUPFAM" id="SSF56399">
    <property type="entry name" value="ADP-ribosylation"/>
    <property type="match status" value="1"/>
</dbReference>
<sequence>MPTSPLQTVLCRYHYDALDRSITWTPDRQAHLQRFYCQNRLTTEIQNAEKRSIFQHDDQVLAQHNHLGPKVETTLLATDQQRSVLNALNSLLPHNIAYLPYGHRPFSQGLLSLLGFNGEPPDRVTGHYHLGNGYRQYNPVLMRFNCPDKLSPFGEGGVNAYAYCGNDPINWSDPNGSMRWFGIIGKKSISSLKAANLADEMQAPNKMPTVKYGDYIAKGDLKRTINLDKYTKNGQRKISDEFGRSIKKTSYILIGTIETISNPSSIANVSKLTPDNVSDFIKKSLSLHKKAAEMIEPNKYRPQDIRSRLIDQFEFMRDANSYYADLKKAIPNYDTAHIDIINQLRKRT</sequence>
<comment type="caution">
    <text evidence="3">The sequence shown here is derived from an EMBL/GenBank/DDBJ whole genome shotgun (WGS) entry which is preliminary data.</text>
</comment>
<keyword evidence="1" id="KW-0677">Repeat</keyword>
<organism evidence="3 4">
    <name type="scientific">Pseudomonas violetae</name>
    <dbReference type="NCBI Taxonomy" id="2915813"/>
    <lineage>
        <taxon>Bacteria</taxon>
        <taxon>Pseudomonadati</taxon>
        <taxon>Pseudomonadota</taxon>
        <taxon>Gammaproteobacteria</taxon>
        <taxon>Pseudomonadales</taxon>
        <taxon>Pseudomonadaceae</taxon>
        <taxon>Pseudomonas</taxon>
    </lineage>
</organism>
<protein>
    <submittedName>
        <fullName evidence="3">RHS repeat-associated core domain-containing protein</fullName>
    </submittedName>
</protein>
<gene>
    <name evidence="3" type="ORF">L9059_13845</name>
</gene>
<evidence type="ECO:0000256" key="1">
    <source>
        <dbReference type="ARBA" id="ARBA00022737"/>
    </source>
</evidence>
<dbReference type="PANTHER" id="PTHR32305:SF15">
    <property type="entry name" value="PROTEIN RHSA-RELATED"/>
    <property type="match status" value="1"/>
</dbReference>
<name>A0ABT0EZQ6_9PSED</name>
<dbReference type="InterPro" id="IPR050708">
    <property type="entry name" value="T6SS_VgrG/RHS"/>
</dbReference>
<evidence type="ECO:0000313" key="3">
    <source>
        <dbReference type="EMBL" id="MCK1791248.1"/>
    </source>
</evidence>
<evidence type="ECO:0000259" key="2">
    <source>
        <dbReference type="Pfam" id="PF25023"/>
    </source>
</evidence>
<keyword evidence="4" id="KW-1185">Reference proteome</keyword>
<dbReference type="RefSeq" id="WP_247291593.1">
    <property type="nucleotide sequence ID" value="NZ_JAKNRW010000009.1"/>
</dbReference>
<dbReference type="Proteomes" id="UP001299876">
    <property type="component" value="Unassembled WGS sequence"/>
</dbReference>
<dbReference type="InterPro" id="IPR022385">
    <property type="entry name" value="Rhs_assc_core"/>
</dbReference>
<dbReference type="EMBL" id="JAKNRW010000009">
    <property type="protein sequence ID" value="MCK1791248.1"/>
    <property type="molecule type" value="Genomic_DNA"/>
</dbReference>
<reference evidence="3 4" key="1">
    <citation type="submission" date="2022-02" db="EMBL/GenBank/DDBJ databases">
        <title>Comparative genomics of the first Antarctic Pseudomonas spp. capable of biotransforming 2,4,6-Trinitrotoluene.</title>
        <authorList>
            <person name="Cabrera M.A."/>
            <person name="Marquez S.L."/>
            <person name="Perez-Donoso J.M."/>
        </authorList>
    </citation>
    <scope>NUCLEOTIDE SEQUENCE [LARGE SCALE GENOMIC DNA]</scope>
    <source>
        <strain evidence="3 4">TNT19</strain>
    </source>
</reference>
<dbReference type="Pfam" id="PF25023">
    <property type="entry name" value="TEN_YD-shell"/>
    <property type="match status" value="1"/>
</dbReference>